<dbReference type="GO" id="GO:0004721">
    <property type="term" value="F:phosphoprotein phosphatase activity"/>
    <property type="evidence" value="ECO:0007669"/>
    <property type="project" value="InterPro"/>
</dbReference>
<sequence length="252" mass="28944">METLVNFRDIGGYLTEDGRKVKTKKILRSGEVINLCEQDKNKLVQDYRLKKIIDFRGDKEVTEKPDDVLHNVYYEQVDVMKRLNEKTASQENLSHSMNRAQADEMMMEIYYHLMTEETAHEGYRKLIQHLITEKEGSLLFHCFAGKDRTGVAAAIVLKLLGVNDQDIIQDYLKTNEERKAANALMIEEARQKGVEGEALLALNDVMTVKQDYLKHAYDTMLDKFGSFSAYIQNGLGIHPHEVEALQAIYLEP</sequence>
<accession>A0A1H9U9T2</accession>
<evidence type="ECO:0000313" key="3">
    <source>
        <dbReference type="Proteomes" id="UP000198948"/>
    </source>
</evidence>
<dbReference type="InterPro" id="IPR029021">
    <property type="entry name" value="Prot-tyrosine_phosphatase-like"/>
</dbReference>
<reference evidence="2 3" key="1">
    <citation type="submission" date="2016-10" db="EMBL/GenBank/DDBJ databases">
        <authorList>
            <person name="de Groot N.N."/>
        </authorList>
    </citation>
    <scope>NUCLEOTIDE SEQUENCE [LARGE SCALE GENOMIC DNA]</scope>
    <source>
        <strain evidence="2 3">DSM 13760</strain>
    </source>
</reference>
<evidence type="ECO:0000256" key="1">
    <source>
        <dbReference type="ARBA" id="ARBA00009580"/>
    </source>
</evidence>
<organism evidence="2 3">
    <name type="scientific">Isobaculum melis</name>
    <dbReference type="NCBI Taxonomy" id="142588"/>
    <lineage>
        <taxon>Bacteria</taxon>
        <taxon>Bacillati</taxon>
        <taxon>Bacillota</taxon>
        <taxon>Bacilli</taxon>
        <taxon>Lactobacillales</taxon>
        <taxon>Carnobacteriaceae</taxon>
        <taxon>Isobaculum</taxon>
    </lineage>
</organism>
<dbReference type="Proteomes" id="UP000198948">
    <property type="component" value="Unassembled WGS sequence"/>
</dbReference>
<dbReference type="PANTHER" id="PTHR31126:SF1">
    <property type="entry name" value="TYROSINE SPECIFIC PROTEIN PHOSPHATASES DOMAIN-CONTAINING PROTEIN"/>
    <property type="match status" value="1"/>
</dbReference>
<keyword evidence="3" id="KW-1185">Reference proteome</keyword>
<name>A0A1H9U9T2_9LACT</name>
<dbReference type="RefSeq" id="WP_177165783.1">
    <property type="nucleotide sequence ID" value="NZ_FOHA01000024.1"/>
</dbReference>
<dbReference type="PANTHER" id="PTHR31126">
    <property type="entry name" value="TYROSINE-PROTEIN PHOSPHATASE"/>
    <property type="match status" value="1"/>
</dbReference>
<proteinExistence type="inferred from homology"/>
<evidence type="ECO:0000313" key="2">
    <source>
        <dbReference type="EMBL" id="SES06092.1"/>
    </source>
</evidence>
<dbReference type="SUPFAM" id="SSF52799">
    <property type="entry name" value="(Phosphotyrosine protein) phosphatases II"/>
    <property type="match status" value="1"/>
</dbReference>
<dbReference type="PROSITE" id="PS00383">
    <property type="entry name" value="TYR_PHOSPHATASE_1"/>
    <property type="match status" value="1"/>
</dbReference>
<gene>
    <name evidence="2" type="ORF">SAMN04488559_12425</name>
</gene>
<protein>
    <submittedName>
        <fullName evidence="2">Protein-tyrosine phosphatase</fullName>
    </submittedName>
</protein>
<dbReference type="Pfam" id="PF13350">
    <property type="entry name" value="Y_phosphatase3"/>
    <property type="match status" value="1"/>
</dbReference>
<dbReference type="STRING" id="142588.SAMN04488559_12425"/>
<dbReference type="InterPro" id="IPR016130">
    <property type="entry name" value="Tyr_Pase_AS"/>
</dbReference>
<dbReference type="EMBL" id="FOHA01000024">
    <property type="protein sequence ID" value="SES06092.1"/>
    <property type="molecule type" value="Genomic_DNA"/>
</dbReference>
<dbReference type="InterPro" id="IPR026893">
    <property type="entry name" value="Tyr/Ser_Pase_IphP-type"/>
</dbReference>
<comment type="similarity">
    <text evidence="1">Belongs to the protein-tyrosine phosphatase family.</text>
</comment>
<dbReference type="AlphaFoldDB" id="A0A1H9U9T2"/>
<dbReference type="Gene3D" id="3.90.190.10">
    <property type="entry name" value="Protein tyrosine phosphatase superfamily"/>
    <property type="match status" value="1"/>
</dbReference>